<dbReference type="EMBL" id="CP132508">
    <property type="protein sequence ID" value="WPD19827.1"/>
    <property type="molecule type" value="Genomic_DNA"/>
</dbReference>
<proteinExistence type="predicted"/>
<keyword evidence="1" id="KW-0472">Membrane</keyword>
<dbReference type="PANTHER" id="PTHR34988:SF1">
    <property type="entry name" value="DNA-BINDING PROTEIN"/>
    <property type="match status" value="1"/>
</dbReference>
<feature type="domain" description="PPC" evidence="2">
    <location>
        <begin position="2"/>
        <end position="143"/>
    </location>
</feature>
<evidence type="ECO:0000256" key="1">
    <source>
        <dbReference type="SAM" id="Phobius"/>
    </source>
</evidence>
<evidence type="ECO:0000313" key="3">
    <source>
        <dbReference type="EMBL" id="WPD19827.1"/>
    </source>
</evidence>
<dbReference type="PANTHER" id="PTHR34988">
    <property type="entry name" value="PROTEIN, PUTATIVE-RELATED"/>
    <property type="match status" value="1"/>
</dbReference>
<evidence type="ECO:0000259" key="2">
    <source>
        <dbReference type="PROSITE" id="PS51742"/>
    </source>
</evidence>
<dbReference type="Proteomes" id="UP001304683">
    <property type="component" value="Chromosome"/>
</dbReference>
<dbReference type="PROSITE" id="PS51742">
    <property type="entry name" value="PPC"/>
    <property type="match status" value="1"/>
</dbReference>
<keyword evidence="4" id="KW-1185">Reference proteome</keyword>
<sequence>MAEFGVRRVLVGRLRRGDDILAALGGVAAQHAIAVGWVQLLGAVERARLAFYDQSERVYREFTLDEPAEILAGTGNISRTAGSESPFVHLHLTLGDRQGRAWGGHVLEGTRVFACEYTIWVLEGPSLVRHPDAETGLKLWQPG</sequence>
<dbReference type="Gene3D" id="3.30.1330.80">
    <property type="entry name" value="Hypothetical protein, similar to alpha- acetolactate decarboxylase, domain 2"/>
    <property type="match status" value="1"/>
</dbReference>
<protein>
    <submittedName>
        <fullName evidence="3">DUF296 domain-containing protein</fullName>
    </submittedName>
</protein>
<keyword evidence="1" id="KW-0812">Transmembrane</keyword>
<dbReference type="CDD" id="cd11378">
    <property type="entry name" value="DUF296"/>
    <property type="match status" value="1"/>
</dbReference>
<dbReference type="RefSeq" id="WP_318751296.1">
    <property type="nucleotide sequence ID" value="NZ_CP132508.1"/>
</dbReference>
<dbReference type="InterPro" id="IPR005175">
    <property type="entry name" value="PPC_dom"/>
</dbReference>
<dbReference type="PIRSF" id="PIRSF016702">
    <property type="entry name" value="DNA_bp_PD1"/>
    <property type="match status" value="1"/>
</dbReference>
<feature type="transmembrane region" description="Helical" evidence="1">
    <location>
        <begin position="20"/>
        <end position="44"/>
    </location>
</feature>
<dbReference type="SUPFAM" id="SSF117856">
    <property type="entry name" value="AF0104/ALDC/Ptd012-like"/>
    <property type="match status" value="1"/>
</dbReference>
<dbReference type="Pfam" id="PF03479">
    <property type="entry name" value="PCC"/>
    <property type="match status" value="1"/>
</dbReference>
<reference evidence="3 4" key="1">
    <citation type="submission" date="2023-08" db="EMBL/GenBank/DDBJ databases">
        <title>Genome sequence of Thermaerobacter compostii strain Ins1, a spore-forming filamentous bacterium isolated from a deep geothermal reservoir.</title>
        <authorList>
            <person name="Bregnard D."/>
            <person name="Gonzalez D."/>
            <person name="Junier P."/>
        </authorList>
    </citation>
    <scope>NUCLEOTIDE SEQUENCE [LARGE SCALE GENOMIC DNA]</scope>
    <source>
        <strain evidence="3 4">Ins1</strain>
    </source>
</reference>
<keyword evidence="1" id="KW-1133">Transmembrane helix</keyword>
<accession>A0ABZ0QQP1</accession>
<name>A0ABZ0QQP1_9FIRM</name>
<gene>
    <name evidence="3" type="ORF">Q5761_03995</name>
</gene>
<evidence type="ECO:0000313" key="4">
    <source>
        <dbReference type="Proteomes" id="UP001304683"/>
    </source>
</evidence>
<organism evidence="3 4">
    <name type="scientific">Thermaerobacter composti</name>
    <dbReference type="NCBI Taxonomy" id="554949"/>
    <lineage>
        <taxon>Bacteria</taxon>
        <taxon>Bacillati</taxon>
        <taxon>Bacillota</taxon>
        <taxon>Clostridia</taxon>
        <taxon>Eubacteriales</taxon>
        <taxon>Clostridiales Family XVII. Incertae Sedis</taxon>
        <taxon>Thermaerobacter</taxon>
    </lineage>
</organism>
<dbReference type="InterPro" id="IPR025707">
    <property type="entry name" value="DNA_bp_PD1"/>
</dbReference>